<dbReference type="SMART" id="SM00408">
    <property type="entry name" value="IGc2"/>
    <property type="match status" value="5"/>
</dbReference>
<dbReference type="Pfam" id="PF13927">
    <property type="entry name" value="Ig_3"/>
    <property type="match status" value="3"/>
</dbReference>
<feature type="domain" description="Ig-like" evidence="7">
    <location>
        <begin position="50"/>
        <end position="123"/>
    </location>
</feature>
<gene>
    <name evidence="10" type="primary">LOC102801523</name>
</gene>
<evidence type="ECO:0000256" key="6">
    <source>
        <dbReference type="SAM" id="Phobius"/>
    </source>
</evidence>
<feature type="domain" description="Ig-like" evidence="7">
    <location>
        <begin position="559"/>
        <end position="654"/>
    </location>
</feature>
<evidence type="ECO:0000259" key="8">
    <source>
        <dbReference type="PROSITE" id="PS50853"/>
    </source>
</evidence>
<evidence type="ECO:0000313" key="9">
    <source>
        <dbReference type="Proteomes" id="UP000694865"/>
    </source>
</evidence>
<keyword evidence="6" id="KW-1133">Transmembrane helix</keyword>
<dbReference type="PANTHER" id="PTHR11640:SF31">
    <property type="entry name" value="IRREGULAR CHIASM C-ROUGHEST PROTEIN-RELATED"/>
    <property type="match status" value="1"/>
</dbReference>
<feature type="domain" description="Fibronectin type-III" evidence="8">
    <location>
        <begin position="658"/>
        <end position="755"/>
    </location>
</feature>
<evidence type="ECO:0000256" key="1">
    <source>
        <dbReference type="ARBA" id="ARBA00004479"/>
    </source>
</evidence>
<comment type="subcellular location">
    <subcellularLocation>
        <location evidence="1">Membrane</location>
        <topology evidence="1">Single-pass type I membrane protein</topology>
    </subcellularLocation>
</comment>
<dbReference type="InterPro" id="IPR003598">
    <property type="entry name" value="Ig_sub2"/>
</dbReference>
<dbReference type="PANTHER" id="PTHR11640">
    <property type="entry name" value="NEPHRIN"/>
    <property type="match status" value="1"/>
</dbReference>
<evidence type="ECO:0000256" key="3">
    <source>
        <dbReference type="ARBA" id="ARBA00023157"/>
    </source>
</evidence>
<evidence type="ECO:0000256" key="2">
    <source>
        <dbReference type="ARBA" id="ARBA00023136"/>
    </source>
</evidence>
<protein>
    <submittedName>
        <fullName evidence="10">Hemicentin-1-like</fullName>
    </submittedName>
</protein>
<evidence type="ECO:0000256" key="5">
    <source>
        <dbReference type="ARBA" id="ARBA00023319"/>
    </source>
</evidence>
<dbReference type="InterPro" id="IPR013783">
    <property type="entry name" value="Ig-like_fold"/>
</dbReference>
<keyword evidence="5" id="KW-0393">Immunoglobulin domain</keyword>
<reference evidence="10" key="1">
    <citation type="submission" date="2025-08" db="UniProtKB">
        <authorList>
            <consortium name="RefSeq"/>
        </authorList>
    </citation>
    <scope>IDENTIFICATION</scope>
    <source>
        <tissue evidence="10">Testes</tissue>
    </source>
</reference>
<feature type="domain" description="Ig-like" evidence="7">
    <location>
        <begin position="451"/>
        <end position="551"/>
    </location>
</feature>
<feature type="domain" description="Ig-like" evidence="7">
    <location>
        <begin position="140"/>
        <end position="226"/>
    </location>
</feature>
<dbReference type="CDD" id="cd00063">
    <property type="entry name" value="FN3"/>
    <property type="match status" value="1"/>
</dbReference>
<evidence type="ECO:0000256" key="4">
    <source>
        <dbReference type="ARBA" id="ARBA00023180"/>
    </source>
</evidence>
<dbReference type="SUPFAM" id="SSF48726">
    <property type="entry name" value="Immunoglobulin"/>
    <property type="match status" value="6"/>
</dbReference>
<dbReference type="RefSeq" id="XP_006816843.1">
    <property type="nucleotide sequence ID" value="XM_006816780.1"/>
</dbReference>
<dbReference type="InterPro" id="IPR051275">
    <property type="entry name" value="Cell_adhesion_signaling"/>
</dbReference>
<keyword evidence="2 6" id="KW-0472">Membrane</keyword>
<dbReference type="Proteomes" id="UP000694865">
    <property type="component" value="Unplaced"/>
</dbReference>
<keyword evidence="3" id="KW-1015">Disulfide bond</keyword>
<feature type="domain" description="Ig-like" evidence="7">
    <location>
        <begin position="340"/>
        <end position="443"/>
    </location>
</feature>
<accession>A0ABM0MA02</accession>
<dbReference type="CDD" id="cd00096">
    <property type="entry name" value="Ig"/>
    <property type="match status" value="1"/>
</dbReference>
<dbReference type="InterPro" id="IPR036179">
    <property type="entry name" value="Ig-like_dom_sf"/>
</dbReference>
<dbReference type="GeneID" id="102801523"/>
<feature type="domain" description="Ig-like" evidence="7">
    <location>
        <begin position="231"/>
        <end position="335"/>
    </location>
</feature>
<dbReference type="InterPro" id="IPR003961">
    <property type="entry name" value="FN3_dom"/>
</dbReference>
<sequence>MCTILNEEIAILYFNMIVHITLIVFVALWSEVHGIEWKDIPDAEVYTQLGSSVTLQCAFDVTPTLSTKWSQESPTYRDVSFNTAIVPGSCDECSISGDSSNAEFYLTINPIKADHIGTWRCKILELVPQYYETDIIMQEPATIITPPSDQTVNEDGSVTFECTATGVPDVTYTWQKDSTDIDIGGRYAVTDGSLTISNIEKSDYGTYTCIADNGVGSGDSRSSVLTVNFKPESSSLSGYTGAVTSGSNLLLTCTTTTSNPSATILWYRNNNIIYDNDDNINIGSLIETNGDYNGKISEQQITITTRAEDNQAEYKCKARNSQVTGDVYSNSVPITVYFKPDSASLSGYTGSVTSRSYILLTCTTTTSNPSATILWYRNNKIDDNDDNINIGILTETNGDYNGKISEQQITITTRAEDNQAEYKCKARNPQITGDVNSYIETITVYFSPVYPDGCSTLLSGYPGDNGHVIAGDILILTCTSCSSNPDASLIWYHDNQMINVPNQLVYVDSVYSGRKSTQEMTITLTYRHHNNELYCKAKNSQVGQSKQSNAVFLNVHYKPFVVNVSNNQWSVASQGTVAELRCEIESNPLSTVIWYRPNNQSIHIDSRTSIKTVSHGTLHESILTIQNTMLIDYGSYSCFAENDIGNTTFIVTFNDNSVPDAPKSIVPLYRYYDRLSVIIIPGYNGGDINTTYFIQYRTRKNASFIELNTGSSDISITMQIRKLESSTPYECRAYAANAIGIGPYSNSIVIRTLDEPIVELDYDTRILSWTRHENKTYTCVKIETRHVDVTWDVIVKCIDRNKLEYKVNDTNREYRITYCTEDGICESREFSALTESISNGNIFQFN</sequence>
<dbReference type="InterPro" id="IPR036116">
    <property type="entry name" value="FN3_sf"/>
</dbReference>
<dbReference type="SUPFAM" id="SSF49265">
    <property type="entry name" value="Fibronectin type III"/>
    <property type="match status" value="1"/>
</dbReference>
<proteinExistence type="predicted"/>
<keyword evidence="6" id="KW-0812">Transmembrane</keyword>
<dbReference type="Gene3D" id="2.60.40.10">
    <property type="entry name" value="Immunoglobulins"/>
    <property type="match status" value="7"/>
</dbReference>
<evidence type="ECO:0000313" key="10">
    <source>
        <dbReference type="RefSeq" id="XP_006816843.1"/>
    </source>
</evidence>
<name>A0ABM0MA02_SACKO</name>
<dbReference type="InterPro" id="IPR007110">
    <property type="entry name" value="Ig-like_dom"/>
</dbReference>
<dbReference type="InterPro" id="IPR003599">
    <property type="entry name" value="Ig_sub"/>
</dbReference>
<keyword evidence="4" id="KW-0325">Glycoprotein</keyword>
<keyword evidence="9" id="KW-1185">Reference proteome</keyword>
<dbReference type="SMART" id="SM00409">
    <property type="entry name" value="IG"/>
    <property type="match status" value="6"/>
</dbReference>
<evidence type="ECO:0000259" key="7">
    <source>
        <dbReference type="PROSITE" id="PS50835"/>
    </source>
</evidence>
<feature type="transmembrane region" description="Helical" evidence="6">
    <location>
        <begin position="12"/>
        <end position="30"/>
    </location>
</feature>
<dbReference type="Pfam" id="PF08205">
    <property type="entry name" value="C2-set_2"/>
    <property type="match status" value="1"/>
</dbReference>
<organism evidence="9 10">
    <name type="scientific">Saccoglossus kowalevskii</name>
    <name type="common">Acorn worm</name>
    <dbReference type="NCBI Taxonomy" id="10224"/>
    <lineage>
        <taxon>Eukaryota</taxon>
        <taxon>Metazoa</taxon>
        <taxon>Hemichordata</taxon>
        <taxon>Enteropneusta</taxon>
        <taxon>Harrimaniidae</taxon>
        <taxon>Saccoglossus</taxon>
    </lineage>
</organism>
<dbReference type="Pfam" id="PF13895">
    <property type="entry name" value="Ig_2"/>
    <property type="match status" value="1"/>
</dbReference>
<dbReference type="InterPro" id="IPR013162">
    <property type="entry name" value="CD80_C2-set"/>
</dbReference>
<dbReference type="PROSITE" id="PS50835">
    <property type="entry name" value="IG_LIKE"/>
    <property type="match status" value="6"/>
</dbReference>
<dbReference type="PROSITE" id="PS50853">
    <property type="entry name" value="FN3"/>
    <property type="match status" value="1"/>
</dbReference>